<proteinExistence type="predicted"/>
<evidence type="ECO:0000313" key="1">
    <source>
        <dbReference type="EMBL" id="AUV84350.1"/>
    </source>
</evidence>
<reference evidence="1 2" key="1">
    <citation type="submission" date="2018-01" db="EMBL/GenBank/DDBJ databases">
        <title>Complete genome sequence of Salinigranum rubrum GX10T, an extremely halophilic archaeon isolated from a marine solar saltern.</title>
        <authorList>
            <person name="Han S."/>
        </authorList>
    </citation>
    <scope>NUCLEOTIDE SEQUENCE [LARGE SCALE GENOMIC DNA]</scope>
    <source>
        <strain evidence="1 2">GX10</strain>
        <plasmid evidence="2">Plasmid unnamed2</plasmid>
    </source>
</reference>
<sequence length="130" mass="13194">MCEEFFDGADGVVFAGVLEGVDGLSEVPAGIGSGTVHPPAMRLAGEFSGDGGLEVMPKDAGAEGFDERGGTVGELGRFLDIPKAVFCAEYLKRVGNCDEVLTEGIAVGVEEVVDSVGSGLEQLIAVGGSE</sequence>
<protein>
    <submittedName>
        <fullName evidence="1">Uncharacterized protein</fullName>
    </submittedName>
</protein>
<organism evidence="1 2">
    <name type="scientific">Salinigranum rubrum</name>
    <dbReference type="NCBI Taxonomy" id="755307"/>
    <lineage>
        <taxon>Archaea</taxon>
        <taxon>Methanobacteriati</taxon>
        <taxon>Methanobacteriota</taxon>
        <taxon>Stenosarchaea group</taxon>
        <taxon>Halobacteria</taxon>
        <taxon>Halobacteriales</taxon>
        <taxon>Haloferacaceae</taxon>
        <taxon>Salinigranum</taxon>
    </lineage>
</organism>
<keyword evidence="1" id="KW-0614">Plasmid</keyword>
<keyword evidence="2" id="KW-1185">Reference proteome</keyword>
<dbReference type="AlphaFoldDB" id="A0A2I8VQZ8"/>
<geneLocation type="plasmid" evidence="1">
    <name>unnamed2</name>
</geneLocation>
<name>A0A2I8VQZ8_9EURY</name>
<dbReference type="EMBL" id="CP026311">
    <property type="protein sequence ID" value="AUV84350.1"/>
    <property type="molecule type" value="Genomic_DNA"/>
</dbReference>
<dbReference type="KEGG" id="srub:C2R22_22645"/>
<gene>
    <name evidence="1" type="ORF">C2R22_22645</name>
</gene>
<evidence type="ECO:0000313" key="2">
    <source>
        <dbReference type="Proteomes" id="UP000236584"/>
    </source>
</evidence>
<dbReference type="Proteomes" id="UP000236584">
    <property type="component" value="Plasmid unnamed2"/>
</dbReference>
<accession>A0A2I8VQZ8</accession>